<organism evidence="8">
    <name type="scientific">Nematocida ausubeli (strain ATCC PRA-371 / ERTm2)</name>
    <name type="common">Nematode killer fungus</name>
    <dbReference type="NCBI Taxonomy" id="1913371"/>
    <lineage>
        <taxon>Eukaryota</taxon>
        <taxon>Fungi</taxon>
        <taxon>Fungi incertae sedis</taxon>
        <taxon>Microsporidia</taxon>
        <taxon>Nematocida</taxon>
    </lineage>
</organism>
<dbReference type="AlphaFoldDB" id="H8ZB40"/>
<evidence type="ECO:0000256" key="4">
    <source>
        <dbReference type="ARBA" id="ARBA00023002"/>
    </source>
</evidence>
<proteinExistence type="inferred from homology"/>
<dbReference type="SUPFAM" id="SSF51905">
    <property type="entry name" value="FAD/NAD(P)-binding domain"/>
    <property type="match status" value="1"/>
</dbReference>
<dbReference type="EMBL" id="JH604634">
    <property type="protein sequence ID" value="EHY66093.1"/>
    <property type="molecule type" value="Genomic_DNA"/>
</dbReference>
<accession>H8ZB40</accession>
<evidence type="ECO:0000256" key="5">
    <source>
        <dbReference type="ARBA" id="ARBA00023157"/>
    </source>
</evidence>
<dbReference type="GO" id="GO:0097237">
    <property type="term" value="P:cellular response to toxic substance"/>
    <property type="evidence" value="ECO:0007669"/>
    <property type="project" value="UniProtKB-ARBA"/>
</dbReference>
<dbReference type="PANTHER" id="PTHR48105">
    <property type="entry name" value="THIOREDOXIN REDUCTASE 1-RELATED-RELATED"/>
    <property type="match status" value="1"/>
</dbReference>
<keyword evidence="6" id="KW-0676">Redox-active center</keyword>
<keyword evidence="4" id="KW-0560">Oxidoreductase</keyword>
<keyword evidence="2" id="KW-0285">Flavoprotein</keyword>
<dbReference type="Proteomes" id="UP000005622">
    <property type="component" value="Unassembled WGS sequence"/>
</dbReference>
<evidence type="ECO:0000256" key="6">
    <source>
        <dbReference type="ARBA" id="ARBA00023284"/>
    </source>
</evidence>
<dbReference type="InterPro" id="IPR008255">
    <property type="entry name" value="Pyr_nucl-diS_OxRdtase_2_AS"/>
</dbReference>
<comment type="similarity">
    <text evidence="1">Belongs to the class-II pyridine nucleotide-disulfide oxidoreductase family.</text>
</comment>
<keyword evidence="5" id="KW-1015">Disulfide bond</keyword>
<sequence length="320" mass="34577">MSISVNTESVVIIGSGPAAYSAAIYASKYKPLILSGDYERTSQFPGGQLMTTTAVDNYPGFAEGITGPELADLFKNHAEEHARTKQLWVNSVQKDDGYFVISTSQETFRSKAVIIATGSVAKKLSAPGVDALWQNGISACAVCDGWMFSGKIVMVIGGGDTAMEEVQYLAKIASKVILVHRSETFRARPDLLSKVKTISNVEIHTWSVLVEAKGKEYLESVIIKNTKTGKETELQVGGLFFAIGHDPSTAFLKSLEEETGASLLASDNYIQTDKETMQTAIEGLYAAGDVQDNKYRQAITAAYSGMLAGQSTTQWLDSQK</sequence>
<dbReference type="InterPro" id="IPR050097">
    <property type="entry name" value="Ferredoxin-NADP_redctase_2"/>
</dbReference>
<name>H8ZB40_NEMA1</name>
<evidence type="ECO:0000256" key="2">
    <source>
        <dbReference type="ARBA" id="ARBA00022630"/>
    </source>
</evidence>
<evidence type="ECO:0000256" key="3">
    <source>
        <dbReference type="ARBA" id="ARBA00022827"/>
    </source>
</evidence>
<dbReference type="PRINTS" id="PR00469">
    <property type="entry name" value="PNDRDTASEII"/>
</dbReference>
<dbReference type="Pfam" id="PF07992">
    <property type="entry name" value="Pyr_redox_2"/>
    <property type="match status" value="1"/>
</dbReference>
<dbReference type="PROSITE" id="PS00573">
    <property type="entry name" value="PYRIDINE_REDOX_2"/>
    <property type="match status" value="1"/>
</dbReference>
<feature type="domain" description="FAD/NAD(P)-binding" evidence="7">
    <location>
        <begin position="9"/>
        <end position="305"/>
    </location>
</feature>
<keyword evidence="3" id="KW-0274">FAD</keyword>
<evidence type="ECO:0000256" key="1">
    <source>
        <dbReference type="ARBA" id="ARBA00009333"/>
    </source>
</evidence>
<evidence type="ECO:0000313" key="8">
    <source>
        <dbReference type="EMBL" id="EHY66093.1"/>
    </source>
</evidence>
<gene>
    <name evidence="8" type="ORF">NERG_00789</name>
</gene>
<dbReference type="GO" id="GO:0016668">
    <property type="term" value="F:oxidoreductase activity, acting on a sulfur group of donors, NAD(P) as acceptor"/>
    <property type="evidence" value="ECO:0007669"/>
    <property type="project" value="UniProtKB-ARBA"/>
</dbReference>
<reference evidence="8" key="1">
    <citation type="submission" date="2011-03" db="EMBL/GenBank/DDBJ databases">
        <title>The Genome Sequence of Nematocida sp1 strain ERTm2.</title>
        <authorList>
            <consortium name="The Broad Institute Genome Sequencing Platform"/>
            <consortium name="The Broad Institute Genome Sequencing Center for Infectious Disease"/>
            <person name="Cuomo C."/>
            <person name="Troemel E."/>
            <person name="Young S.K."/>
            <person name="Zeng Q."/>
            <person name="Gargeya S."/>
            <person name="Fitzgerald M."/>
            <person name="Haas B."/>
            <person name="Abouelleil A."/>
            <person name="Alvarado L."/>
            <person name="Arachchi H.M."/>
            <person name="Berlin A."/>
            <person name="Brown A."/>
            <person name="Chapman S.B."/>
            <person name="Chen Z."/>
            <person name="Dunbar C."/>
            <person name="Freedman E."/>
            <person name="Gearin G."/>
            <person name="Gellesch M."/>
            <person name="Goldberg J."/>
            <person name="Griggs A."/>
            <person name="Gujja S."/>
            <person name="Heilman E.R."/>
            <person name="Heiman D."/>
            <person name="Howarth C."/>
            <person name="Larson L."/>
            <person name="Lui A."/>
            <person name="MacDonald P.J.P."/>
            <person name="Mehta T."/>
            <person name="Montmayeur A."/>
            <person name="Murphy C."/>
            <person name="Neiman D."/>
            <person name="Pearson M."/>
            <person name="Priest M."/>
            <person name="Roberts A."/>
            <person name="Saif S."/>
            <person name="Shea T."/>
            <person name="Shenoy N."/>
            <person name="Sisk P."/>
            <person name="Stolte C."/>
            <person name="Sykes S."/>
            <person name="White J."/>
            <person name="Yandava C."/>
            <person name="Wortman J."/>
            <person name="Nusbaum C."/>
            <person name="Birren B."/>
        </authorList>
    </citation>
    <scope>NUCLEOTIDE SEQUENCE</scope>
    <source>
        <strain evidence="8">ERTm2</strain>
    </source>
</reference>
<evidence type="ECO:0000259" key="7">
    <source>
        <dbReference type="Pfam" id="PF07992"/>
    </source>
</evidence>
<dbReference type="InterPro" id="IPR036188">
    <property type="entry name" value="FAD/NAD-bd_sf"/>
</dbReference>
<protein>
    <submittedName>
        <fullName evidence="8">Thioredoxin-disulfide reductase</fullName>
    </submittedName>
</protein>
<dbReference type="InterPro" id="IPR023753">
    <property type="entry name" value="FAD/NAD-binding_dom"/>
</dbReference>
<dbReference type="PRINTS" id="PR00368">
    <property type="entry name" value="FADPNR"/>
</dbReference>
<dbReference type="HOGENOM" id="CLU_031864_5_1_1"/>
<dbReference type="STRING" id="944018.H8ZB40"/>
<dbReference type="OrthoDB" id="371245at2759"/>
<dbReference type="Gene3D" id="3.50.50.60">
    <property type="entry name" value="FAD/NAD(P)-binding domain"/>
    <property type="match status" value="2"/>
</dbReference>